<evidence type="ECO:0000313" key="3">
    <source>
        <dbReference type="Proteomes" id="UP001163046"/>
    </source>
</evidence>
<dbReference type="EMBL" id="MU826858">
    <property type="protein sequence ID" value="KAJ7370689.1"/>
    <property type="molecule type" value="Genomic_DNA"/>
</dbReference>
<name>A0A9W9YZY3_9CNID</name>
<feature type="region of interest" description="Disordered" evidence="1">
    <location>
        <begin position="145"/>
        <end position="182"/>
    </location>
</feature>
<protein>
    <submittedName>
        <fullName evidence="2">Uncharacterized protein</fullName>
    </submittedName>
</protein>
<dbReference type="AlphaFoldDB" id="A0A9W9YZY3"/>
<accession>A0A9W9YZY3</accession>
<keyword evidence="3" id="KW-1185">Reference proteome</keyword>
<feature type="compositionally biased region" description="Low complexity" evidence="1">
    <location>
        <begin position="145"/>
        <end position="156"/>
    </location>
</feature>
<dbReference type="Proteomes" id="UP001163046">
    <property type="component" value="Unassembled WGS sequence"/>
</dbReference>
<sequence>MRKTTPSNEEAFICLSKNNAKTLLVRNAIDQATLNKEVRQLQKERNSGQRLFLKKKEHLLQRQSTRIFETSQRPLSSLSLTQLAVTKWRNETTKNSLAGRELSSSKLGRKDGNKSQMSLSSSLPLLSEGTENLSRFRPRNKTLSSLSFSHSTTSSLPDIHTASSGTAGKKYTDTEQPRQVSNKVNKEKTELRMENYDIDEWKELRKCRYLRRCSIKKDPR</sequence>
<evidence type="ECO:0000256" key="1">
    <source>
        <dbReference type="SAM" id="MobiDB-lite"/>
    </source>
</evidence>
<feature type="region of interest" description="Disordered" evidence="1">
    <location>
        <begin position="96"/>
        <end position="124"/>
    </location>
</feature>
<proteinExistence type="predicted"/>
<reference evidence="2" key="1">
    <citation type="submission" date="2023-01" db="EMBL/GenBank/DDBJ databases">
        <title>Genome assembly of the deep-sea coral Lophelia pertusa.</title>
        <authorList>
            <person name="Herrera S."/>
            <person name="Cordes E."/>
        </authorList>
    </citation>
    <scope>NUCLEOTIDE SEQUENCE</scope>
    <source>
        <strain evidence="2">USNM1676648</strain>
        <tissue evidence="2">Polyp</tissue>
    </source>
</reference>
<organism evidence="2 3">
    <name type="scientific">Desmophyllum pertusum</name>
    <dbReference type="NCBI Taxonomy" id="174260"/>
    <lineage>
        <taxon>Eukaryota</taxon>
        <taxon>Metazoa</taxon>
        <taxon>Cnidaria</taxon>
        <taxon>Anthozoa</taxon>
        <taxon>Hexacorallia</taxon>
        <taxon>Scleractinia</taxon>
        <taxon>Caryophylliina</taxon>
        <taxon>Caryophylliidae</taxon>
        <taxon>Desmophyllum</taxon>
    </lineage>
</organism>
<dbReference type="OrthoDB" id="5988180at2759"/>
<evidence type="ECO:0000313" key="2">
    <source>
        <dbReference type="EMBL" id="KAJ7370689.1"/>
    </source>
</evidence>
<gene>
    <name evidence="2" type="ORF">OS493_030441</name>
</gene>
<comment type="caution">
    <text evidence="2">The sequence shown here is derived from an EMBL/GenBank/DDBJ whole genome shotgun (WGS) entry which is preliminary data.</text>
</comment>